<evidence type="ECO:0000313" key="2">
    <source>
        <dbReference type="EMBL" id="CAG5114126.1"/>
    </source>
</evidence>
<sequence length="192" mass="21622">MTRIGIVGFGKLGQETGGRAIYDYAEKSAHLEVAWVWNRSMDKLLDLPEEKILEDLDDIPDMPLQAELIVEVAHPAIWANHAETLLSQADVLIGSPSGLSVQEVEDNVRTLCQKHRRSAFVARGALWGSEDIFRMRDSIAQMHITMSKHPSHLKLHSDLASKMPKDHSGIRRRTNTCVRIHASVNETVKHFK</sequence>
<dbReference type="Proteomes" id="UP001158576">
    <property type="component" value="Chromosome 2"/>
</dbReference>
<dbReference type="Gene3D" id="3.40.50.720">
    <property type="entry name" value="NAD(P)-binding Rossmann-like Domain"/>
    <property type="match status" value="1"/>
</dbReference>
<keyword evidence="3" id="KW-1185">Reference proteome</keyword>
<accession>A0ABN7T8I3</accession>
<dbReference type="Pfam" id="PF03447">
    <property type="entry name" value="NAD_binding_3"/>
    <property type="match status" value="1"/>
</dbReference>
<evidence type="ECO:0000259" key="1">
    <source>
        <dbReference type="Pfam" id="PF03447"/>
    </source>
</evidence>
<reference evidence="2 3" key="1">
    <citation type="submission" date="2021-04" db="EMBL/GenBank/DDBJ databases">
        <authorList>
            <person name="Bliznina A."/>
        </authorList>
    </citation>
    <scope>NUCLEOTIDE SEQUENCE [LARGE SCALE GENOMIC DNA]</scope>
</reference>
<dbReference type="SUPFAM" id="SSF51735">
    <property type="entry name" value="NAD(P)-binding Rossmann-fold domains"/>
    <property type="match status" value="1"/>
</dbReference>
<dbReference type="InterPro" id="IPR005106">
    <property type="entry name" value="Asp/hSer_DH_NAD-bd"/>
</dbReference>
<dbReference type="EMBL" id="OU015567">
    <property type="protein sequence ID" value="CAG5114126.1"/>
    <property type="molecule type" value="Genomic_DNA"/>
</dbReference>
<dbReference type="PANTHER" id="PTHR31873">
    <property type="entry name" value="L-ASPARTATE DEHYDROGENASE-RELATED"/>
    <property type="match status" value="1"/>
</dbReference>
<dbReference type="InterPro" id="IPR036291">
    <property type="entry name" value="NAD(P)-bd_dom_sf"/>
</dbReference>
<gene>
    <name evidence="2" type="ORF">OKIOD_LOCUS16961</name>
</gene>
<evidence type="ECO:0000313" key="3">
    <source>
        <dbReference type="Proteomes" id="UP001158576"/>
    </source>
</evidence>
<protein>
    <submittedName>
        <fullName evidence="2">Oidioi.mRNA.OKI2018_I69.chr2.g8196.t1.cds</fullName>
    </submittedName>
</protein>
<organism evidence="2 3">
    <name type="scientific">Oikopleura dioica</name>
    <name type="common">Tunicate</name>
    <dbReference type="NCBI Taxonomy" id="34765"/>
    <lineage>
        <taxon>Eukaryota</taxon>
        <taxon>Metazoa</taxon>
        <taxon>Chordata</taxon>
        <taxon>Tunicata</taxon>
        <taxon>Appendicularia</taxon>
        <taxon>Copelata</taxon>
        <taxon>Oikopleuridae</taxon>
        <taxon>Oikopleura</taxon>
    </lineage>
</organism>
<name>A0ABN7T8I3_OIKDI</name>
<dbReference type="PANTHER" id="PTHR31873:SF6">
    <property type="entry name" value="ASPARTATE DEHYDROGENASE DOMAIN-CONTAINING PROTEIN"/>
    <property type="match status" value="1"/>
</dbReference>
<feature type="domain" description="Aspartate/homoserine dehydrogenase NAD-binding" evidence="1">
    <location>
        <begin position="8"/>
        <end position="120"/>
    </location>
</feature>
<proteinExistence type="predicted"/>